<protein>
    <submittedName>
        <fullName evidence="1">Uncharacterized protein</fullName>
    </submittedName>
</protein>
<proteinExistence type="predicted"/>
<gene>
    <name evidence="1" type="ORF">NQ315_011006</name>
</gene>
<evidence type="ECO:0000313" key="2">
    <source>
        <dbReference type="Proteomes" id="UP001159042"/>
    </source>
</evidence>
<comment type="caution">
    <text evidence="1">The sequence shown here is derived from an EMBL/GenBank/DDBJ whole genome shotgun (WGS) entry which is preliminary data.</text>
</comment>
<name>A0AAV8VJC5_9CUCU</name>
<dbReference type="AlphaFoldDB" id="A0AAV8VJC5"/>
<dbReference type="Proteomes" id="UP001159042">
    <property type="component" value="Unassembled WGS sequence"/>
</dbReference>
<sequence>MLLYRLFWIDSRYIEYIFSENKDFTTLTNEGKMDSTNNFNDVEFISDHCFSSNVESDKEGGSLQFKNYTKTEYEDFIKQATVEIMESDSLQISNETPVSQMQKMLGLENNDVNTSTKEDKLDSTDNLHHLKNSDFITDHCFPSDIESDQEGKYINLFCFFTSSGSN</sequence>
<dbReference type="EMBL" id="JANEYG010000075">
    <property type="protein sequence ID" value="KAJ8914273.1"/>
    <property type="molecule type" value="Genomic_DNA"/>
</dbReference>
<accession>A0AAV8VJC5</accession>
<evidence type="ECO:0000313" key="1">
    <source>
        <dbReference type="EMBL" id="KAJ8914273.1"/>
    </source>
</evidence>
<reference evidence="1 2" key="1">
    <citation type="journal article" date="2023" name="Insect Mol. Biol.">
        <title>Genome sequencing provides insights into the evolution of gene families encoding plant cell wall-degrading enzymes in longhorned beetles.</title>
        <authorList>
            <person name="Shin N.R."/>
            <person name="Okamura Y."/>
            <person name="Kirsch R."/>
            <person name="Pauchet Y."/>
        </authorList>
    </citation>
    <scope>NUCLEOTIDE SEQUENCE [LARGE SCALE GENOMIC DNA]</scope>
    <source>
        <strain evidence="1">EAD_L_NR</strain>
    </source>
</reference>
<organism evidence="1 2">
    <name type="scientific">Exocentrus adspersus</name>
    <dbReference type="NCBI Taxonomy" id="1586481"/>
    <lineage>
        <taxon>Eukaryota</taxon>
        <taxon>Metazoa</taxon>
        <taxon>Ecdysozoa</taxon>
        <taxon>Arthropoda</taxon>
        <taxon>Hexapoda</taxon>
        <taxon>Insecta</taxon>
        <taxon>Pterygota</taxon>
        <taxon>Neoptera</taxon>
        <taxon>Endopterygota</taxon>
        <taxon>Coleoptera</taxon>
        <taxon>Polyphaga</taxon>
        <taxon>Cucujiformia</taxon>
        <taxon>Chrysomeloidea</taxon>
        <taxon>Cerambycidae</taxon>
        <taxon>Lamiinae</taxon>
        <taxon>Acanthocinini</taxon>
        <taxon>Exocentrus</taxon>
    </lineage>
</organism>
<keyword evidence="2" id="KW-1185">Reference proteome</keyword>